<comment type="cofactor">
    <cofactor evidence="1">
        <name>Zn(2+)</name>
        <dbReference type="ChEBI" id="CHEBI:29105"/>
    </cofactor>
</comment>
<evidence type="ECO:0000313" key="12">
    <source>
        <dbReference type="Proteomes" id="UP000001396"/>
    </source>
</evidence>
<dbReference type="Proteomes" id="UP000001396">
    <property type="component" value="Unassembled WGS sequence"/>
</dbReference>
<dbReference type="PROSITE" id="PS51257">
    <property type="entry name" value="PROKAR_LIPOPROTEIN"/>
    <property type="match status" value="1"/>
</dbReference>
<feature type="chain" id="PRO_5003041764" description="Peptidase M66 domain-containing protein" evidence="9">
    <location>
        <begin position="24"/>
        <end position="627"/>
    </location>
</feature>
<dbReference type="STRING" id="670386.D3AYZ2"/>
<proteinExistence type="predicted"/>
<keyword evidence="5" id="KW-0479">Metal-binding</keyword>
<dbReference type="GO" id="GO:0006508">
    <property type="term" value="P:proteolysis"/>
    <property type="evidence" value="ECO:0007669"/>
    <property type="project" value="UniProtKB-KW"/>
</dbReference>
<dbReference type="RefSeq" id="XP_020437789.1">
    <property type="nucleotide sequence ID" value="XM_020571931.1"/>
</dbReference>
<evidence type="ECO:0000256" key="4">
    <source>
        <dbReference type="ARBA" id="ARBA00022670"/>
    </source>
</evidence>
<dbReference type="GO" id="GO:0005576">
    <property type="term" value="C:extracellular region"/>
    <property type="evidence" value="ECO:0007669"/>
    <property type="project" value="UniProtKB-SubCell"/>
</dbReference>
<evidence type="ECO:0000256" key="2">
    <source>
        <dbReference type="ARBA" id="ARBA00004613"/>
    </source>
</evidence>
<dbReference type="GO" id="GO:0046872">
    <property type="term" value="F:metal ion binding"/>
    <property type="evidence" value="ECO:0007669"/>
    <property type="project" value="UniProtKB-KW"/>
</dbReference>
<dbReference type="Pfam" id="PF10462">
    <property type="entry name" value="Peptidase_M66"/>
    <property type="match status" value="1"/>
</dbReference>
<organism evidence="11 12">
    <name type="scientific">Heterostelium pallidum (strain ATCC 26659 / Pp 5 / PN500)</name>
    <name type="common">Cellular slime mold</name>
    <name type="synonym">Polysphondylium pallidum</name>
    <dbReference type="NCBI Taxonomy" id="670386"/>
    <lineage>
        <taxon>Eukaryota</taxon>
        <taxon>Amoebozoa</taxon>
        <taxon>Evosea</taxon>
        <taxon>Eumycetozoa</taxon>
        <taxon>Dictyostelia</taxon>
        <taxon>Acytosteliales</taxon>
        <taxon>Acytosteliaceae</taxon>
        <taxon>Heterostelium</taxon>
    </lineage>
</organism>
<protein>
    <recommendedName>
        <fullName evidence="10">Peptidase M66 domain-containing protein</fullName>
    </recommendedName>
</protein>
<evidence type="ECO:0000256" key="8">
    <source>
        <dbReference type="ARBA" id="ARBA00023049"/>
    </source>
</evidence>
<dbReference type="PROSITE" id="PS51694">
    <property type="entry name" value="PEPTIDASE_M66"/>
    <property type="match status" value="1"/>
</dbReference>
<dbReference type="SUPFAM" id="SSF55486">
    <property type="entry name" value="Metalloproteases ('zincins'), catalytic domain"/>
    <property type="match status" value="1"/>
</dbReference>
<feature type="signal peptide" evidence="9">
    <location>
        <begin position="1"/>
        <end position="23"/>
    </location>
</feature>
<keyword evidence="4" id="KW-0645">Protease</keyword>
<dbReference type="AlphaFoldDB" id="D3AYZ2"/>
<keyword evidence="12" id="KW-1185">Reference proteome</keyword>
<evidence type="ECO:0000256" key="6">
    <source>
        <dbReference type="ARBA" id="ARBA00022801"/>
    </source>
</evidence>
<evidence type="ECO:0000256" key="9">
    <source>
        <dbReference type="SAM" id="SignalP"/>
    </source>
</evidence>
<dbReference type="EMBL" id="ADBJ01000004">
    <property type="protein sequence ID" value="EFA85682.1"/>
    <property type="molecule type" value="Genomic_DNA"/>
</dbReference>
<evidence type="ECO:0000256" key="5">
    <source>
        <dbReference type="ARBA" id="ARBA00022723"/>
    </source>
</evidence>
<comment type="caution">
    <text evidence="11">The sequence shown here is derived from an EMBL/GenBank/DDBJ whole genome shotgun (WGS) entry which is preliminary data.</text>
</comment>
<evidence type="ECO:0000256" key="3">
    <source>
        <dbReference type="ARBA" id="ARBA00022525"/>
    </source>
</evidence>
<dbReference type="PANTHER" id="PTHR39540">
    <property type="match status" value="1"/>
</dbReference>
<keyword evidence="7" id="KW-0862">Zinc</keyword>
<gene>
    <name evidence="11" type="ORF">PPL_00911</name>
</gene>
<dbReference type="PANTHER" id="PTHR39540:SF1">
    <property type="entry name" value="DICTOMALLEIN-1-RELATED"/>
    <property type="match status" value="1"/>
</dbReference>
<sequence>MGKFNIQLILVLLLLVVVSCCFAVKKDVKPANLVPNKASKIRYVQTHVIPAEGLSWSLPKKNSSLHLVGIRDTMILVDFEGNVNDSAPEIAVYEGHCVNPSIILTLNTPDKLPPTESNGTAYSKTSYSVTIPAKYVKPNMTVVVSSDQSSGTSKPNVGQDSTMRLQILPFYMYGANSSNSQPFDKIKLPPSNTIHEIYQTWPVSNLDVATHPIGKLDLPFVIIKASDGGQTYRVSNTNDMRSGYVVMNLILEMLNGIKSTNGESRTNNMVYTPILALNKFGNSVGPGGGLGSIGGFRGTGDASYTGIFIHEAGHSWGLPHSGEAYADQRYPYVNGSLLGSQWGFNFFYNEFLSIYVPTTAEYYKNCNRSHVMDNGKCVKQDSMQGGAGDQSRGMSFTMFPDFDLGIMQQNMEGTTTSNNGTHSISGGLLHYDPTTNMYQQWDQIDRKYVNFTVKNESKGLYGFDSGLPMLRDIEVCTVMIHYNAAAGNSTSTCKNNCTVIYPISQAKGNLMRYIDPRDIKQIQTVTPNTGAIPWYCHGSGCDFTIRATYKDGTQFVKMIPRGLRKYWDPLGQVSPSTSDPNSGDSLILFVENIPADKALSKIELLLTPYAFKTTLQSNATVLVSQNY</sequence>
<reference evidence="11 12" key="1">
    <citation type="journal article" date="2011" name="Genome Res.">
        <title>Phylogeny-wide analysis of social amoeba genomes highlights ancient origins for complex intercellular communication.</title>
        <authorList>
            <person name="Heidel A.J."/>
            <person name="Lawal H.M."/>
            <person name="Felder M."/>
            <person name="Schilde C."/>
            <person name="Helps N.R."/>
            <person name="Tunggal B."/>
            <person name="Rivero F."/>
            <person name="John U."/>
            <person name="Schleicher M."/>
            <person name="Eichinger L."/>
            <person name="Platzer M."/>
            <person name="Noegel A.A."/>
            <person name="Schaap P."/>
            <person name="Gloeckner G."/>
        </authorList>
    </citation>
    <scope>NUCLEOTIDE SEQUENCE [LARGE SCALE GENOMIC DNA]</scope>
    <source>
        <strain evidence="12">ATCC 26659 / Pp 5 / PN500</strain>
    </source>
</reference>
<evidence type="ECO:0000256" key="7">
    <source>
        <dbReference type="ARBA" id="ARBA00022833"/>
    </source>
</evidence>
<dbReference type="GO" id="GO:0004222">
    <property type="term" value="F:metalloendopeptidase activity"/>
    <property type="evidence" value="ECO:0007669"/>
    <property type="project" value="InterPro"/>
</dbReference>
<keyword evidence="3" id="KW-0964">Secreted</keyword>
<evidence type="ECO:0000256" key="1">
    <source>
        <dbReference type="ARBA" id="ARBA00001947"/>
    </source>
</evidence>
<keyword evidence="8" id="KW-0482">Metalloprotease</keyword>
<dbReference type="InterPro" id="IPR019503">
    <property type="entry name" value="Peptidase_M66_dom"/>
</dbReference>
<dbReference type="GeneID" id="31356442"/>
<dbReference type="InterPro" id="IPR051256">
    <property type="entry name" value="Dictomallein"/>
</dbReference>
<name>D3AYZ2_HETP5</name>
<dbReference type="InParanoid" id="D3AYZ2"/>
<feature type="domain" description="Peptidase M66" evidence="10">
    <location>
        <begin position="155"/>
        <end position="417"/>
    </location>
</feature>
<evidence type="ECO:0000259" key="10">
    <source>
        <dbReference type="PROSITE" id="PS51694"/>
    </source>
</evidence>
<keyword evidence="6" id="KW-0378">Hydrolase</keyword>
<keyword evidence="9" id="KW-0732">Signal</keyword>
<dbReference type="FunCoup" id="D3AYZ2">
    <property type="interactions" value="2"/>
</dbReference>
<comment type="subcellular location">
    <subcellularLocation>
        <location evidence="2">Secreted</location>
    </subcellularLocation>
</comment>
<dbReference type="OMA" id="WWTPTVD"/>
<accession>D3AYZ2</accession>
<evidence type="ECO:0000313" key="11">
    <source>
        <dbReference type="EMBL" id="EFA85682.1"/>
    </source>
</evidence>